<comment type="catalytic activity">
    <reaction evidence="10">
        <text>5,6-dihydrouridine(20a) in tRNA + NADP(+) = uridine(20a) in tRNA + NADPH + H(+)</text>
        <dbReference type="Rhea" id="RHEA:53344"/>
        <dbReference type="Rhea" id="RHEA-COMP:13535"/>
        <dbReference type="Rhea" id="RHEA-COMP:13536"/>
        <dbReference type="ChEBI" id="CHEBI:15378"/>
        <dbReference type="ChEBI" id="CHEBI:57783"/>
        <dbReference type="ChEBI" id="CHEBI:58349"/>
        <dbReference type="ChEBI" id="CHEBI:65315"/>
        <dbReference type="ChEBI" id="CHEBI:74443"/>
        <dbReference type="EC" id="1.3.1.90"/>
    </reaction>
    <physiologicalReaction direction="right-to-left" evidence="10">
        <dbReference type="Rhea" id="RHEA:53346"/>
    </physiologicalReaction>
</comment>
<dbReference type="FunFam" id="3.20.20.70:FF:000100">
    <property type="entry name" value="tRNA-dihydrouridine synthase"/>
    <property type="match status" value="1"/>
</dbReference>
<keyword evidence="14" id="KW-0547">Nucleotide-binding</keyword>
<dbReference type="PANTHER" id="PTHR11082">
    <property type="entry name" value="TRNA-DIHYDROURIDINE SYNTHASE"/>
    <property type="match status" value="1"/>
</dbReference>
<evidence type="ECO:0000256" key="1">
    <source>
        <dbReference type="ARBA" id="ARBA00001917"/>
    </source>
</evidence>
<feature type="binding site" evidence="14">
    <location>
        <position position="86"/>
    </location>
    <ligand>
        <name>FMN</name>
        <dbReference type="ChEBI" id="CHEBI:58210"/>
    </ligand>
</feature>
<dbReference type="PIRSF" id="PIRSF006621">
    <property type="entry name" value="Dus"/>
    <property type="match status" value="1"/>
</dbReference>
<dbReference type="EMBL" id="JBJQND010000015">
    <property type="protein sequence ID" value="KAL3853403.1"/>
    <property type="molecule type" value="Genomic_DNA"/>
</dbReference>
<dbReference type="GO" id="GO:0102266">
    <property type="term" value="F:tRNA-dihydrouridine20a synthase activity"/>
    <property type="evidence" value="ECO:0007669"/>
    <property type="project" value="UniProtKB-EC"/>
</dbReference>
<feature type="active site" description="Proton donor" evidence="13">
    <location>
        <position position="115"/>
    </location>
</feature>
<evidence type="ECO:0000256" key="12">
    <source>
        <dbReference type="PIRNR" id="PIRNR006621"/>
    </source>
</evidence>
<dbReference type="InterPro" id="IPR018517">
    <property type="entry name" value="tRNA_hU_synthase_CS"/>
</dbReference>
<feature type="binding site" evidence="14">
    <location>
        <position position="185"/>
    </location>
    <ligand>
        <name>FMN</name>
        <dbReference type="ChEBI" id="CHEBI:58210"/>
    </ligand>
</feature>
<dbReference type="InterPro" id="IPR013785">
    <property type="entry name" value="Aldolase_TIM"/>
</dbReference>
<evidence type="ECO:0000313" key="17">
    <source>
        <dbReference type="Proteomes" id="UP001634394"/>
    </source>
</evidence>
<evidence type="ECO:0000256" key="10">
    <source>
        <dbReference type="ARBA" id="ARBA00052996"/>
    </source>
</evidence>
<comment type="catalytic activity">
    <reaction evidence="7">
        <text>5,6-dihydrouridine(20b) in tRNA + NADP(+) = uridine(20b) in tRNA + NADPH + H(+)</text>
        <dbReference type="Rhea" id="RHEA:53356"/>
        <dbReference type="Rhea" id="RHEA-COMP:13537"/>
        <dbReference type="Rhea" id="RHEA-COMP:13538"/>
        <dbReference type="ChEBI" id="CHEBI:15378"/>
        <dbReference type="ChEBI" id="CHEBI:57783"/>
        <dbReference type="ChEBI" id="CHEBI:58349"/>
        <dbReference type="ChEBI" id="CHEBI:65315"/>
        <dbReference type="ChEBI" id="CHEBI:74443"/>
        <dbReference type="EC" id="1.3.1.90"/>
    </reaction>
    <physiologicalReaction direction="right-to-left" evidence="7">
        <dbReference type="Rhea" id="RHEA:53358"/>
    </physiologicalReaction>
</comment>
<keyword evidence="5 12" id="KW-0819">tRNA processing</keyword>
<comment type="similarity">
    <text evidence="11">Belongs to the Dus family. Dus4 subfamily.</text>
</comment>
<comment type="caution">
    <text evidence="16">The sequence shown here is derived from an EMBL/GenBank/DDBJ whole genome shotgun (WGS) entry which is preliminary data.</text>
</comment>
<evidence type="ECO:0000256" key="14">
    <source>
        <dbReference type="PIRSR" id="PIRSR006621-2"/>
    </source>
</evidence>
<dbReference type="PROSITE" id="PS01136">
    <property type="entry name" value="UPF0034"/>
    <property type="match status" value="1"/>
</dbReference>
<dbReference type="Proteomes" id="UP001634394">
    <property type="component" value="Unassembled WGS sequence"/>
</dbReference>
<comment type="catalytic activity">
    <reaction evidence="8">
        <text>5,6-dihydrouridine(20a) in tRNA + NAD(+) = uridine(20a) in tRNA + NADH + H(+)</text>
        <dbReference type="Rhea" id="RHEA:53348"/>
        <dbReference type="Rhea" id="RHEA-COMP:13535"/>
        <dbReference type="Rhea" id="RHEA-COMP:13536"/>
        <dbReference type="ChEBI" id="CHEBI:15378"/>
        <dbReference type="ChEBI" id="CHEBI:57540"/>
        <dbReference type="ChEBI" id="CHEBI:57945"/>
        <dbReference type="ChEBI" id="CHEBI:65315"/>
        <dbReference type="ChEBI" id="CHEBI:74443"/>
        <dbReference type="EC" id="1.3.1.90"/>
    </reaction>
    <physiologicalReaction direction="right-to-left" evidence="8">
        <dbReference type="Rhea" id="RHEA:53350"/>
    </physiologicalReaction>
</comment>
<keyword evidence="4 12" id="KW-0288">FMN</keyword>
<reference evidence="16 17" key="1">
    <citation type="submission" date="2024-11" db="EMBL/GenBank/DDBJ databases">
        <title>Chromosome-level genome assembly of the freshwater bivalve Anodonta woodiana.</title>
        <authorList>
            <person name="Chen X."/>
        </authorList>
    </citation>
    <scope>NUCLEOTIDE SEQUENCE [LARGE SCALE GENOMIC DNA]</scope>
    <source>
        <strain evidence="16">MN2024</strain>
        <tissue evidence="16">Gills</tissue>
    </source>
</reference>
<comment type="function">
    <text evidence="2 12">Catalyzes the synthesis of dihydrouridine, a modified base found in the D-loop of most tRNAs.</text>
</comment>
<dbReference type="Gene3D" id="3.20.20.70">
    <property type="entry name" value="Aldolase class I"/>
    <property type="match status" value="1"/>
</dbReference>
<evidence type="ECO:0000256" key="5">
    <source>
        <dbReference type="ARBA" id="ARBA00022694"/>
    </source>
</evidence>
<evidence type="ECO:0000256" key="2">
    <source>
        <dbReference type="ARBA" id="ARBA00002468"/>
    </source>
</evidence>
<evidence type="ECO:0000256" key="4">
    <source>
        <dbReference type="ARBA" id="ARBA00022643"/>
    </source>
</evidence>
<keyword evidence="3 12" id="KW-0285">Flavoprotein</keyword>
<keyword evidence="17" id="KW-1185">Reference proteome</keyword>
<feature type="binding site" evidence="14">
    <location>
        <begin position="239"/>
        <end position="240"/>
    </location>
    <ligand>
        <name>FMN</name>
        <dbReference type="ChEBI" id="CHEBI:58210"/>
    </ligand>
</feature>
<name>A0ABD3UXZ9_SINWO</name>
<comment type="catalytic activity">
    <reaction evidence="9">
        <text>5,6-dihydrouridine(20b) in tRNA + NAD(+) = uridine(20b) in tRNA + NADH + H(+)</text>
        <dbReference type="Rhea" id="RHEA:53352"/>
        <dbReference type="Rhea" id="RHEA-COMP:13537"/>
        <dbReference type="Rhea" id="RHEA-COMP:13538"/>
        <dbReference type="ChEBI" id="CHEBI:15378"/>
        <dbReference type="ChEBI" id="CHEBI:57540"/>
        <dbReference type="ChEBI" id="CHEBI:57945"/>
        <dbReference type="ChEBI" id="CHEBI:65315"/>
        <dbReference type="ChEBI" id="CHEBI:74443"/>
        <dbReference type="EC" id="1.3.1.90"/>
    </reaction>
    <physiologicalReaction direction="right-to-left" evidence="9">
        <dbReference type="Rhea" id="RHEA:53354"/>
    </physiologicalReaction>
</comment>
<feature type="domain" description="DUS-like FMN-binding" evidence="15">
    <location>
        <begin position="30"/>
        <end position="292"/>
    </location>
</feature>
<protein>
    <recommendedName>
        <fullName evidence="12">tRNA-dihydrouridine synthase</fullName>
        <ecNumber evidence="12">1.3.1.-</ecNumber>
    </recommendedName>
</protein>
<comment type="cofactor">
    <cofactor evidence="1 12 14">
        <name>FMN</name>
        <dbReference type="ChEBI" id="CHEBI:58210"/>
    </cofactor>
</comment>
<gene>
    <name evidence="16" type="ORF">ACJMK2_016945</name>
</gene>
<dbReference type="EC" id="1.3.1.-" evidence="12"/>
<dbReference type="AlphaFoldDB" id="A0ABD3UXZ9"/>
<accession>A0ABD3UXZ9</accession>
<evidence type="ECO:0000256" key="13">
    <source>
        <dbReference type="PIRSR" id="PIRSR006621-1"/>
    </source>
</evidence>
<evidence type="ECO:0000259" key="15">
    <source>
        <dbReference type="Pfam" id="PF01207"/>
    </source>
</evidence>
<sequence length="324" mass="36549">MMENDLGDDGDYIYKKPLDLFEEKKFVKMCAPMVRYSKLPFRMLVRKFDCDLAFTPMIIANSFIKSLKARDSEFTTCREDRPLIVQFAANNSKDFADAAEIVTPYSDGVDLNCGCPQGWAMADGYGACLIKKPELLKDMIQQVKSRVCRGDFTVSIKIRLHDDLRETVSMCQTVEKAGVSWIAVHGRTKEQRSHPVNWEAIKLVRENVRVPVVANGDLKSIQDVLDIQNKTGVAGVMAARGMLQNPAMYAGHDETPWECVSDWLSLSMSLGTPFQLFHHHLMYMLEKVMSKAERRIFNTLPSTAAVLDYLQETYGLGPMTGKLS</sequence>
<organism evidence="16 17">
    <name type="scientific">Sinanodonta woodiana</name>
    <name type="common">Chinese pond mussel</name>
    <name type="synonym">Anodonta woodiana</name>
    <dbReference type="NCBI Taxonomy" id="1069815"/>
    <lineage>
        <taxon>Eukaryota</taxon>
        <taxon>Metazoa</taxon>
        <taxon>Spiralia</taxon>
        <taxon>Lophotrochozoa</taxon>
        <taxon>Mollusca</taxon>
        <taxon>Bivalvia</taxon>
        <taxon>Autobranchia</taxon>
        <taxon>Heteroconchia</taxon>
        <taxon>Palaeoheterodonta</taxon>
        <taxon>Unionida</taxon>
        <taxon>Unionoidea</taxon>
        <taxon>Unionidae</taxon>
        <taxon>Unioninae</taxon>
        <taxon>Sinanodonta</taxon>
    </lineage>
</organism>
<dbReference type="Pfam" id="PF01207">
    <property type="entry name" value="Dus"/>
    <property type="match status" value="1"/>
</dbReference>
<dbReference type="InterPro" id="IPR001269">
    <property type="entry name" value="DUS_fam"/>
</dbReference>
<evidence type="ECO:0000313" key="16">
    <source>
        <dbReference type="EMBL" id="KAL3853403.1"/>
    </source>
</evidence>
<proteinExistence type="inferred from homology"/>
<evidence type="ECO:0000256" key="8">
    <source>
        <dbReference type="ARBA" id="ARBA00051779"/>
    </source>
</evidence>
<dbReference type="PANTHER" id="PTHR11082:SF31">
    <property type="entry name" value="TRNA-DIHYDROURIDINE(20A_20B) SYNTHASE [NAD(P)+]-LIKE"/>
    <property type="match status" value="1"/>
</dbReference>
<evidence type="ECO:0000256" key="7">
    <source>
        <dbReference type="ARBA" id="ARBA00050434"/>
    </source>
</evidence>
<comment type="similarity">
    <text evidence="12">Belongs to the dus family.</text>
</comment>
<dbReference type="InterPro" id="IPR035587">
    <property type="entry name" value="DUS-like_FMN-bd"/>
</dbReference>
<dbReference type="EMBL" id="JBJQND010000015">
    <property type="protein sequence ID" value="KAL3853404.1"/>
    <property type="molecule type" value="Genomic_DNA"/>
</dbReference>
<feature type="binding site" evidence="14">
    <location>
        <begin position="32"/>
        <end position="34"/>
    </location>
    <ligand>
        <name>FMN</name>
        <dbReference type="ChEBI" id="CHEBI:58210"/>
    </ligand>
</feature>
<dbReference type="SUPFAM" id="SSF51395">
    <property type="entry name" value="FMN-linked oxidoreductases"/>
    <property type="match status" value="1"/>
</dbReference>
<evidence type="ECO:0000256" key="9">
    <source>
        <dbReference type="ARBA" id="ARBA00051932"/>
    </source>
</evidence>
<keyword evidence="6 12" id="KW-0560">Oxidoreductase</keyword>
<evidence type="ECO:0000256" key="11">
    <source>
        <dbReference type="ARBA" id="ARBA00060741"/>
    </source>
</evidence>
<evidence type="ECO:0000256" key="6">
    <source>
        <dbReference type="ARBA" id="ARBA00023002"/>
    </source>
</evidence>
<dbReference type="CDD" id="cd02801">
    <property type="entry name" value="DUS_like_FMN"/>
    <property type="match status" value="1"/>
</dbReference>
<evidence type="ECO:0000256" key="3">
    <source>
        <dbReference type="ARBA" id="ARBA00022630"/>
    </source>
</evidence>